<sequence>MSLNTTSEPSSSVNAVPSTTSPLRDRDRDQLSPIEESPIIKDSISSQPLTLHERADLQLANEPPMPLPKQQYSFNLNNDSNTNPNPNINTNTNTSNSSASTTTTSSNNELLQYDWQSLSDSLDFAHNRYQSDVSNIMVKLEQLDARRSMWMEAAIRMDSVRSTTHFANVENWSIQSSQYINHQQNGLNHSIHSIRNTLRSL</sequence>
<feature type="region of interest" description="Disordered" evidence="1">
    <location>
        <begin position="1"/>
        <end position="48"/>
    </location>
</feature>
<keyword evidence="3" id="KW-1185">Reference proteome</keyword>
<comment type="caution">
    <text evidence="2">The sequence shown here is derived from an EMBL/GenBank/DDBJ whole genome shotgun (WGS) entry which is preliminary data.</text>
</comment>
<accession>A0AAV5QYL0</accession>
<proteinExistence type="predicted"/>
<organism evidence="2 3">
    <name type="scientific">Pichia kluyveri</name>
    <name type="common">Yeast</name>
    <dbReference type="NCBI Taxonomy" id="36015"/>
    <lineage>
        <taxon>Eukaryota</taxon>
        <taxon>Fungi</taxon>
        <taxon>Dikarya</taxon>
        <taxon>Ascomycota</taxon>
        <taxon>Saccharomycotina</taxon>
        <taxon>Pichiomycetes</taxon>
        <taxon>Pichiales</taxon>
        <taxon>Pichiaceae</taxon>
        <taxon>Pichia</taxon>
    </lineage>
</organism>
<dbReference type="AlphaFoldDB" id="A0AAV5QYL0"/>
<feature type="compositionally biased region" description="Low complexity" evidence="1">
    <location>
        <begin position="73"/>
        <end position="105"/>
    </location>
</feature>
<gene>
    <name evidence="2" type="ORF">DAPK24_000790</name>
</gene>
<evidence type="ECO:0000313" key="2">
    <source>
        <dbReference type="EMBL" id="GMM43504.1"/>
    </source>
</evidence>
<reference evidence="2 3" key="1">
    <citation type="journal article" date="2023" name="Elife">
        <title>Identification of key yeast species and microbe-microbe interactions impacting larval growth of Drosophila in the wild.</title>
        <authorList>
            <person name="Mure A."/>
            <person name="Sugiura Y."/>
            <person name="Maeda R."/>
            <person name="Honda K."/>
            <person name="Sakurai N."/>
            <person name="Takahashi Y."/>
            <person name="Watada M."/>
            <person name="Katoh T."/>
            <person name="Gotoh A."/>
            <person name="Gotoh Y."/>
            <person name="Taniguchi I."/>
            <person name="Nakamura K."/>
            <person name="Hayashi T."/>
            <person name="Katayama T."/>
            <person name="Uemura T."/>
            <person name="Hattori Y."/>
        </authorList>
    </citation>
    <scope>NUCLEOTIDE SEQUENCE [LARGE SCALE GENOMIC DNA]</scope>
    <source>
        <strain evidence="2 3">PK-24</strain>
    </source>
</reference>
<feature type="region of interest" description="Disordered" evidence="1">
    <location>
        <begin position="61"/>
        <end position="105"/>
    </location>
</feature>
<dbReference type="EMBL" id="BTGB01000001">
    <property type="protein sequence ID" value="GMM43504.1"/>
    <property type="molecule type" value="Genomic_DNA"/>
</dbReference>
<evidence type="ECO:0000313" key="3">
    <source>
        <dbReference type="Proteomes" id="UP001378960"/>
    </source>
</evidence>
<protein>
    <recommendedName>
        <fullName evidence="4">Biogenesis of lysosome-related organelles complex 1 subunit 1</fullName>
    </recommendedName>
</protein>
<evidence type="ECO:0008006" key="4">
    <source>
        <dbReference type="Google" id="ProtNLM"/>
    </source>
</evidence>
<name>A0AAV5QYL0_PICKL</name>
<evidence type="ECO:0000256" key="1">
    <source>
        <dbReference type="SAM" id="MobiDB-lite"/>
    </source>
</evidence>
<feature type="compositionally biased region" description="Polar residues" evidence="1">
    <location>
        <begin position="1"/>
        <end position="22"/>
    </location>
</feature>
<dbReference type="Proteomes" id="UP001378960">
    <property type="component" value="Unassembled WGS sequence"/>
</dbReference>